<feature type="non-terminal residue" evidence="2">
    <location>
        <position position="1"/>
    </location>
</feature>
<feature type="region of interest" description="Disordered" evidence="1">
    <location>
        <begin position="1"/>
        <end position="93"/>
    </location>
</feature>
<protein>
    <submittedName>
        <fullName evidence="2">Uncharacterized protein</fullName>
    </submittedName>
</protein>
<gene>
    <name evidence="2" type="ORF">TrRE_jg9716</name>
</gene>
<feature type="compositionally biased region" description="Basic residues" evidence="1">
    <location>
        <begin position="40"/>
        <end position="52"/>
    </location>
</feature>
<keyword evidence="3" id="KW-1185">Reference proteome</keyword>
<evidence type="ECO:0000313" key="3">
    <source>
        <dbReference type="Proteomes" id="UP001165082"/>
    </source>
</evidence>
<sequence>YVRDREEKIKRNRSNSPSGRSVGSQGSSSVGVNRPPSVKRVNRRGSRSSPRRGSKENDGPTRRTKKSPSQRKAASKYGIDTGTATTPQDEGVMRDINEIDRRLNALQGFLKEAKSPKKGGGRGA</sequence>
<dbReference type="AlphaFoldDB" id="A0A9W7L382"/>
<accession>A0A9W7L382</accession>
<evidence type="ECO:0000313" key="2">
    <source>
        <dbReference type="EMBL" id="GMI27887.1"/>
    </source>
</evidence>
<evidence type="ECO:0000256" key="1">
    <source>
        <dbReference type="SAM" id="MobiDB-lite"/>
    </source>
</evidence>
<dbReference type="EMBL" id="BRXZ01008549">
    <property type="protein sequence ID" value="GMI27887.1"/>
    <property type="molecule type" value="Genomic_DNA"/>
</dbReference>
<reference evidence="2" key="1">
    <citation type="submission" date="2022-07" db="EMBL/GenBank/DDBJ databases">
        <title>Genome analysis of Parmales, a sister group of diatoms, reveals the evolutionary specialization of diatoms from phago-mixotrophs to photoautotrophs.</title>
        <authorList>
            <person name="Ban H."/>
            <person name="Sato S."/>
            <person name="Yoshikawa S."/>
            <person name="Kazumasa Y."/>
            <person name="Nakamura Y."/>
            <person name="Ichinomiya M."/>
            <person name="Saitoh K."/>
            <person name="Sato N."/>
            <person name="Blanc-Mathieu R."/>
            <person name="Endo H."/>
            <person name="Kuwata A."/>
            <person name="Ogata H."/>
        </authorList>
    </citation>
    <scope>NUCLEOTIDE SEQUENCE</scope>
</reference>
<organism evidence="2 3">
    <name type="scientific">Triparma retinervis</name>
    <dbReference type="NCBI Taxonomy" id="2557542"/>
    <lineage>
        <taxon>Eukaryota</taxon>
        <taxon>Sar</taxon>
        <taxon>Stramenopiles</taxon>
        <taxon>Ochrophyta</taxon>
        <taxon>Bolidophyceae</taxon>
        <taxon>Parmales</taxon>
        <taxon>Triparmaceae</taxon>
        <taxon>Triparma</taxon>
    </lineage>
</organism>
<comment type="caution">
    <text evidence="2">The sequence shown here is derived from an EMBL/GenBank/DDBJ whole genome shotgun (WGS) entry which is preliminary data.</text>
</comment>
<feature type="compositionally biased region" description="Low complexity" evidence="1">
    <location>
        <begin position="16"/>
        <end position="32"/>
    </location>
</feature>
<proteinExistence type="predicted"/>
<dbReference type="Proteomes" id="UP001165082">
    <property type="component" value="Unassembled WGS sequence"/>
</dbReference>
<name>A0A9W7L382_9STRA</name>